<accession>A0AAU1ZPI2</accession>
<comment type="similarity">
    <text evidence="6">Belongs to the DyP-type peroxidase family.</text>
</comment>
<dbReference type="GO" id="GO:0046872">
    <property type="term" value="F:metal ion binding"/>
    <property type="evidence" value="ECO:0007669"/>
    <property type="project" value="UniProtKB-KW"/>
</dbReference>
<keyword evidence="2 9" id="KW-0575">Peroxidase</keyword>
<evidence type="ECO:0000256" key="6">
    <source>
        <dbReference type="ARBA" id="ARBA00025737"/>
    </source>
</evidence>
<evidence type="ECO:0000256" key="4">
    <source>
        <dbReference type="ARBA" id="ARBA00023002"/>
    </source>
</evidence>
<comment type="cofactor">
    <cofactor evidence="1">
        <name>heme b</name>
        <dbReference type="ChEBI" id="CHEBI:60344"/>
    </cofactor>
</comment>
<dbReference type="InterPro" id="IPR048327">
    <property type="entry name" value="Dyp_perox_N"/>
</dbReference>
<dbReference type="AlphaFoldDB" id="A0AAU1ZPI2"/>
<dbReference type="GO" id="GO:0020037">
    <property type="term" value="F:heme binding"/>
    <property type="evidence" value="ECO:0007669"/>
    <property type="project" value="InterPro"/>
</dbReference>
<dbReference type="InterPro" id="IPR048328">
    <property type="entry name" value="Dyp_perox_C"/>
</dbReference>
<keyword evidence="5" id="KW-0408">Iron</keyword>
<evidence type="ECO:0000313" key="9">
    <source>
        <dbReference type="EMBL" id="WTT14319.1"/>
    </source>
</evidence>
<reference evidence="9" key="1">
    <citation type="submission" date="2022-10" db="EMBL/GenBank/DDBJ databases">
        <title>The complete genomes of actinobacterial strains from the NBC collection.</title>
        <authorList>
            <person name="Joergensen T.S."/>
            <person name="Alvarez Arevalo M."/>
            <person name="Sterndorff E.B."/>
            <person name="Faurdal D."/>
            <person name="Vuksanovic O."/>
            <person name="Mourched A.-S."/>
            <person name="Charusanti P."/>
            <person name="Shaw S."/>
            <person name="Blin K."/>
            <person name="Weber T."/>
        </authorList>
    </citation>
    <scope>NUCLEOTIDE SEQUENCE</scope>
    <source>
        <strain evidence="9">NBC_00093</strain>
    </source>
</reference>
<keyword evidence="3" id="KW-0479">Metal-binding</keyword>
<feature type="domain" description="Dyp-type peroxidase C-terminal" evidence="8">
    <location>
        <begin position="142"/>
        <end position="310"/>
    </location>
</feature>
<dbReference type="PROSITE" id="PS51404">
    <property type="entry name" value="DYP_PEROXIDASE"/>
    <property type="match status" value="1"/>
</dbReference>
<organism evidence="9">
    <name type="scientific">Streptomyces sp. NBC_00093</name>
    <dbReference type="NCBI Taxonomy" id="2975649"/>
    <lineage>
        <taxon>Bacteria</taxon>
        <taxon>Bacillati</taxon>
        <taxon>Actinomycetota</taxon>
        <taxon>Actinomycetes</taxon>
        <taxon>Kitasatosporales</taxon>
        <taxon>Streptomycetaceae</taxon>
        <taxon>Streptomyces</taxon>
    </lineage>
</organism>
<sequence length="336" mass="36215">MSVPEPQPVPQSVLSPLTNSAVFLIVTVDPGGEPVVRELLTDLSGLVRAVGFRIPEGELTCVAGIGSEAWDRLFTGPRPAELHPFREVVGAKHTAPATPGDLLFHIKARQPDLCFELATQLMDRLRGAVTVRDEVSGFKYFDERDLLGFVDGTENPTGPAANTAVVIGDADPDQDPDFTGGSYVIVQKYLHDLPAWNALPVEAQERAVGRHKLSDIELPDDVKPADSHVALTSITDPDGTEREILRSNMPFGAPGRGEFGTYFIGYSSTPSVIERMLENMFIGDPPGSHDRLLDFSIAVTGTLFHVPTVDFLDDLPAAPEAAVRVRAADGLLSAEQ</sequence>
<evidence type="ECO:0000259" key="7">
    <source>
        <dbReference type="Pfam" id="PF04261"/>
    </source>
</evidence>
<feature type="domain" description="Dyp-type peroxidase N-terminal" evidence="7">
    <location>
        <begin position="11"/>
        <end position="139"/>
    </location>
</feature>
<dbReference type="PANTHER" id="PTHR30521:SF0">
    <property type="entry name" value="DYP-TYPE PEROXIDASE FAMILY PROTEIN"/>
    <property type="match status" value="1"/>
</dbReference>
<dbReference type="NCBIfam" id="TIGR01413">
    <property type="entry name" value="Dyp_perox_fam"/>
    <property type="match status" value="1"/>
</dbReference>
<dbReference type="GO" id="GO:0004601">
    <property type="term" value="F:peroxidase activity"/>
    <property type="evidence" value="ECO:0007669"/>
    <property type="project" value="UniProtKB-KW"/>
</dbReference>
<keyword evidence="4" id="KW-0560">Oxidoreductase</keyword>
<evidence type="ECO:0000256" key="2">
    <source>
        <dbReference type="ARBA" id="ARBA00022559"/>
    </source>
</evidence>
<dbReference type="InterPro" id="IPR006314">
    <property type="entry name" value="Dyp_peroxidase"/>
</dbReference>
<proteinExistence type="inferred from homology"/>
<dbReference type="PANTHER" id="PTHR30521">
    <property type="entry name" value="DEFERROCHELATASE/PEROXIDASE"/>
    <property type="match status" value="1"/>
</dbReference>
<dbReference type="EMBL" id="CP108222">
    <property type="protein sequence ID" value="WTT14319.1"/>
    <property type="molecule type" value="Genomic_DNA"/>
</dbReference>
<evidence type="ECO:0000259" key="8">
    <source>
        <dbReference type="Pfam" id="PF20628"/>
    </source>
</evidence>
<gene>
    <name evidence="9" type="ORF">OHA22_01720</name>
</gene>
<dbReference type="SUPFAM" id="SSF54909">
    <property type="entry name" value="Dimeric alpha+beta barrel"/>
    <property type="match status" value="1"/>
</dbReference>
<dbReference type="GO" id="GO:0005829">
    <property type="term" value="C:cytosol"/>
    <property type="evidence" value="ECO:0007669"/>
    <property type="project" value="TreeGrafter"/>
</dbReference>
<evidence type="ECO:0000256" key="1">
    <source>
        <dbReference type="ARBA" id="ARBA00001970"/>
    </source>
</evidence>
<evidence type="ECO:0000256" key="3">
    <source>
        <dbReference type="ARBA" id="ARBA00022723"/>
    </source>
</evidence>
<name>A0AAU1ZPI2_9ACTN</name>
<dbReference type="Pfam" id="PF04261">
    <property type="entry name" value="Dyp_perox_N"/>
    <property type="match status" value="1"/>
</dbReference>
<protein>
    <submittedName>
        <fullName evidence="9">Dyp-type peroxidase</fullName>
    </submittedName>
</protein>
<evidence type="ECO:0000256" key="5">
    <source>
        <dbReference type="ARBA" id="ARBA00023004"/>
    </source>
</evidence>
<dbReference type="Pfam" id="PF20628">
    <property type="entry name" value="Dyp_perox_C"/>
    <property type="match status" value="1"/>
</dbReference>
<dbReference type="InterPro" id="IPR011008">
    <property type="entry name" value="Dimeric_a/b-barrel"/>
</dbReference>